<proteinExistence type="predicted"/>
<keyword evidence="5" id="KW-0547">Nucleotide-binding</keyword>
<dbReference type="Proteomes" id="UP001442841">
    <property type="component" value="Chromosome"/>
</dbReference>
<evidence type="ECO:0000256" key="7">
    <source>
        <dbReference type="ARBA" id="ARBA00022840"/>
    </source>
</evidence>
<dbReference type="EMBL" id="CP154795">
    <property type="protein sequence ID" value="XAN09075.1"/>
    <property type="molecule type" value="Genomic_DNA"/>
</dbReference>
<protein>
    <recommendedName>
        <fullName evidence="2">histidine kinase</fullName>
        <ecNumber evidence="2">2.7.13.3</ecNumber>
    </recommendedName>
</protein>
<evidence type="ECO:0000256" key="3">
    <source>
        <dbReference type="ARBA" id="ARBA00022553"/>
    </source>
</evidence>
<dbReference type="Gene3D" id="3.30.450.40">
    <property type="match status" value="1"/>
</dbReference>
<gene>
    <name evidence="10" type="ORF">AADG42_17725</name>
</gene>
<dbReference type="PROSITE" id="PS50109">
    <property type="entry name" value="HIS_KIN"/>
    <property type="match status" value="1"/>
</dbReference>
<keyword evidence="3" id="KW-0597">Phosphoprotein</keyword>
<dbReference type="EC" id="2.7.13.3" evidence="2"/>
<dbReference type="RefSeq" id="WP_425310512.1">
    <property type="nucleotide sequence ID" value="NZ_CP154795.1"/>
</dbReference>
<sequence length="396" mass="41815">MNTLPLVQLLTGAATPVWGVVAREWARALDATGAIVFLFDQPELRVGGAFPSRAVPEKRLRVPAGQGLVGQVAVMGHAIHMAADSPRSPDLRQLLGLGETGSVARLCLPARSLDGQTRAVVAVHRKEPFSGEDLSRWQPVADLIGLRLHAEQLRDAVDAHHGERDRLIAQAISAQEAERRRIAFDLHDGVTTALASMSFHLNAAELSPGRGQAACEGGSALEQVGVQIGAAQALLDLAYAQTRAAITGLHSLVLDDHGLVAAVETLVETAPDTVIELRADDESAFADVSNHAAAALFRIAQETISNAIRHAEAAKVVVTLERTEHAVVLSTTDDGIGFDPRAKLPGTEEWAASQPDHFGLTSIAERCALIGASLQIDSDPGRGTSVTVELPMPQGS</sequence>
<dbReference type="InterPro" id="IPR005467">
    <property type="entry name" value="His_kinase_dom"/>
</dbReference>
<dbReference type="InterPro" id="IPR029016">
    <property type="entry name" value="GAF-like_dom_sf"/>
</dbReference>
<keyword evidence="7" id="KW-0067">ATP-binding</keyword>
<keyword evidence="11" id="KW-1185">Reference proteome</keyword>
<evidence type="ECO:0000259" key="9">
    <source>
        <dbReference type="PROSITE" id="PS50109"/>
    </source>
</evidence>
<feature type="domain" description="Histidine kinase" evidence="9">
    <location>
        <begin position="296"/>
        <end position="394"/>
    </location>
</feature>
<dbReference type="PANTHER" id="PTHR24421">
    <property type="entry name" value="NITRATE/NITRITE SENSOR PROTEIN NARX-RELATED"/>
    <property type="match status" value="1"/>
</dbReference>
<dbReference type="InterPro" id="IPR011712">
    <property type="entry name" value="Sig_transdc_His_kin_sub3_dim/P"/>
</dbReference>
<dbReference type="Pfam" id="PF07730">
    <property type="entry name" value="HisKA_3"/>
    <property type="match status" value="1"/>
</dbReference>
<dbReference type="SMART" id="SM00387">
    <property type="entry name" value="HATPase_c"/>
    <property type="match status" value="1"/>
</dbReference>
<dbReference type="CDD" id="cd16917">
    <property type="entry name" value="HATPase_UhpB-NarQ-NarX-like"/>
    <property type="match status" value="1"/>
</dbReference>
<dbReference type="InterPro" id="IPR050482">
    <property type="entry name" value="Sensor_HK_TwoCompSys"/>
</dbReference>
<dbReference type="InterPro" id="IPR003594">
    <property type="entry name" value="HATPase_dom"/>
</dbReference>
<accession>A0ABZ3FTL7</accession>
<evidence type="ECO:0000256" key="2">
    <source>
        <dbReference type="ARBA" id="ARBA00012438"/>
    </source>
</evidence>
<dbReference type="PANTHER" id="PTHR24421:SF10">
    <property type="entry name" value="NITRATE_NITRITE SENSOR PROTEIN NARQ"/>
    <property type="match status" value="1"/>
</dbReference>
<dbReference type="SUPFAM" id="SSF55874">
    <property type="entry name" value="ATPase domain of HSP90 chaperone/DNA topoisomerase II/histidine kinase"/>
    <property type="match status" value="1"/>
</dbReference>
<keyword evidence="6 10" id="KW-0418">Kinase</keyword>
<name>A0ABZ3FTL7_9ACTN</name>
<dbReference type="InterPro" id="IPR003018">
    <property type="entry name" value="GAF"/>
</dbReference>
<dbReference type="Gene3D" id="1.20.5.1930">
    <property type="match status" value="1"/>
</dbReference>
<dbReference type="InterPro" id="IPR036890">
    <property type="entry name" value="HATPase_C_sf"/>
</dbReference>
<reference evidence="10 11" key="1">
    <citation type="submission" date="2024-04" db="EMBL/GenBank/DDBJ databases">
        <title>Isolation of an actinomycete strain from pig manure.</title>
        <authorList>
            <person name="Gong T."/>
            <person name="Yu Z."/>
            <person name="An M."/>
            <person name="Wei C."/>
            <person name="Yang W."/>
            <person name="Liu L."/>
        </authorList>
    </citation>
    <scope>NUCLEOTIDE SEQUENCE [LARGE SCALE GENOMIC DNA]</scope>
    <source>
        <strain evidence="10 11">ZF39</strain>
    </source>
</reference>
<dbReference type="GO" id="GO:0016301">
    <property type="term" value="F:kinase activity"/>
    <property type="evidence" value="ECO:0007669"/>
    <property type="project" value="UniProtKB-KW"/>
</dbReference>
<dbReference type="Gene3D" id="3.30.565.10">
    <property type="entry name" value="Histidine kinase-like ATPase, C-terminal domain"/>
    <property type="match status" value="1"/>
</dbReference>
<comment type="catalytic activity">
    <reaction evidence="1">
        <text>ATP + protein L-histidine = ADP + protein N-phospho-L-histidine.</text>
        <dbReference type="EC" id="2.7.13.3"/>
    </reaction>
</comment>
<dbReference type="Pfam" id="PF01590">
    <property type="entry name" value="GAF"/>
    <property type="match status" value="1"/>
</dbReference>
<evidence type="ECO:0000256" key="4">
    <source>
        <dbReference type="ARBA" id="ARBA00022679"/>
    </source>
</evidence>
<evidence type="ECO:0000256" key="1">
    <source>
        <dbReference type="ARBA" id="ARBA00000085"/>
    </source>
</evidence>
<keyword evidence="4" id="KW-0808">Transferase</keyword>
<keyword evidence="8" id="KW-0902">Two-component regulatory system</keyword>
<evidence type="ECO:0000256" key="5">
    <source>
        <dbReference type="ARBA" id="ARBA00022741"/>
    </source>
</evidence>
<evidence type="ECO:0000256" key="6">
    <source>
        <dbReference type="ARBA" id="ARBA00022777"/>
    </source>
</evidence>
<dbReference type="Pfam" id="PF02518">
    <property type="entry name" value="HATPase_c"/>
    <property type="match status" value="1"/>
</dbReference>
<dbReference type="SUPFAM" id="SSF55781">
    <property type="entry name" value="GAF domain-like"/>
    <property type="match status" value="1"/>
</dbReference>
<evidence type="ECO:0000256" key="8">
    <source>
        <dbReference type="ARBA" id="ARBA00023012"/>
    </source>
</evidence>
<evidence type="ECO:0000313" key="11">
    <source>
        <dbReference type="Proteomes" id="UP001442841"/>
    </source>
</evidence>
<organism evidence="10 11">
    <name type="scientific">Ammonicoccus fulvus</name>
    <dbReference type="NCBI Taxonomy" id="3138240"/>
    <lineage>
        <taxon>Bacteria</taxon>
        <taxon>Bacillati</taxon>
        <taxon>Actinomycetota</taxon>
        <taxon>Actinomycetes</taxon>
        <taxon>Propionibacteriales</taxon>
        <taxon>Propionibacteriaceae</taxon>
        <taxon>Ammonicoccus</taxon>
    </lineage>
</organism>
<dbReference type="SMART" id="SM00065">
    <property type="entry name" value="GAF"/>
    <property type="match status" value="1"/>
</dbReference>
<evidence type="ECO:0000313" key="10">
    <source>
        <dbReference type="EMBL" id="XAN09075.1"/>
    </source>
</evidence>